<sequence>MFSVSWCKYCTAFHNEVTPTYKDSEYADELPLIIINADDYPKHIPEWFANAYVKGDIKPIKGLPTFILWDEKRKVELDRLVGYYGKMWFYERIEYKMYDLLNTDLHKPKQDLKHIRWGF</sequence>
<dbReference type="PROSITE" id="PS51352">
    <property type="entry name" value="THIOREDOXIN_2"/>
    <property type="match status" value="1"/>
</dbReference>
<proteinExistence type="predicted"/>
<dbReference type="InterPro" id="IPR012336">
    <property type="entry name" value="Thioredoxin-like_fold"/>
</dbReference>
<evidence type="ECO:0000259" key="1">
    <source>
        <dbReference type="PROSITE" id="PS51352"/>
    </source>
</evidence>
<gene>
    <name evidence="2" type="ORF">METZ01_LOCUS481069</name>
</gene>
<accession>A0A383C9A1</accession>
<organism evidence="2">
    <name type="scientific">marine metagenome</name>
    <dbReference type="NCBI Taxonomy" id="408172"/>
    <lineage>
        <taxon>unclassified sequences</taxon>
        <taxon>metagenomes</taxon>
        <taxon>ecological metagenomes</taxon>
    </lineage>
</organism>
<reference evidence="2" key="1">
    <citation type="submission" date="2018-05" db="EMBL/GenBank/DDBJ databases">
        <authorList>
            <person name="Lanie J.A."/>
            <person name="Ng W.-L."/>
            <person name="Kazmierczak K.M."/>
            <person name="Andrzejewski T.M."/>
            <person name="Davidsen T.M."/>
            <person name="Wayne K.J."/>
            <person name="Tettelin H."/>
            <person name="Glass J.I."/>
            <person name="Rusch D."/>
            <person name="Podicherti R."/>
            <person name="Tsui H.-C.T."/>
            <person name="Winkler M.E."/>
        </authorList>
    </citation>
    <scope>NUCLEOTIDE SEQUENCE</scope>
</reference>
<dbReference type="EMBL" id="UINC01206543">
    <property type="protein sequence ID" value="SVE28215.1"/>
    <property type="molecule type" value="Genomic_DNA"/>
</dbReference>
<dbReference type="InterPro" id="IPR013766">
    <property type="entry name" value="Thioredoxin_domain"/>
</dbReference>
<protein>
    <recommendedName>
        <fullName evidence="1">Thioredoxin domain-containing protein</fullName>
    </recommendedName>
</protein>
<evidence type="ECO:0000313" key="2">
    <source>
        <dbReference type="EMBL" id="SVE28215.1"/>
    </source>
</evidence>
<dbReference type="AlphaFoldDB" id="A0A383C9A1"/>
<name>A0A383C9A1_9ZZZZ</name>
<dbReference type="InterPro" id="IPR036249">
    <property type="entry name" value="Thioredoxin-like_sf"/>
</dbReference>
<dbReference type="Gene3D" id="3.40.30.10">
    <property type="entry name" value="Glutaredoxin"/>
    <property type="match status" value="1"/>
</dbReference>
<dbReference type="SUPFAM" id="SSF52833">
    <property type="entry name" value="Thioredoxin-like"/>
    <property type="match status" value="1"/>
</dbReference>
<dbReference type="Pfam" id="PF13098">
    <property type="entry name" value="Thioredoxin_2"/>
    <property type="match status" value="1"/>
</dbReference>
<feature type="domain" description="Thioredoxin" evidence="1">
    <location>
        <begin position="1"/>
        <end position="102"/>
    </location>
</feature>
<dbReference type="CDD" id="cd02947">
    <property type="entry name" value="TRX_family"/>
    <property type="match status" value="1"/>
</dbReference>